<dbReference type="InterPro" id="IPR036821">
    <property type="entry name" value="Peptide_deformylase_sf"/>
</dbReference>
<proteinExistence type="inferred from homology"/>
<dbReference type="SUPFAM" id="SSF56420">
    <property type="entry name" value="Peptide deformylase"/>
    <property type="match status" value="1"/>
</dbReference>
<keyword evidence="2 6" id="KW-0479">Metal-binding</keyword>
<keyword evidence="8" id="KW-1185">Reference proteome</keyword>
<dbReference type="PIRSF" id="PIRSF004749">
    <property type="entry name" value="Pep_def"/>
    <property type="match status" value="1"/>
</dbReference>
<dbReference type="NCBIfam" id="NF001159">
    <property type="entry name" value="PRK00150.1-3"/>
    <property type="match status" value="1"/>
</dbReference>
<dbReference type="PANTHER" id="PTHR10458">
    <property type="entry name" value="PEPTIDE DEFORMYLASE"/>
    <property type="match status" value="1"/>
</dbReference>
<dbReference type="InterPro" id="IPR023635">
    <property type="entry name" value="Peptide_deformylase"/>
</dbReference>
<dbReference type="GO" id="GO:0046872">
    <property type="term" value="F:metal ion binding"/>
    <property type="evidence" value="ECO:0007669"/>
    <property type="project" value="UniProtKB-KW"/>
</dbReference>
<name>A0A7K1FT32_9ACTN</name>
<gene>
    <name evidence="6" type="primary">def</name>
    <name evidence="7" type="ORF">GIS00_25625</name>
</gene>
<evidence type="ECO:0000256" key="6">
    <source>
        <dbReference type="HAMAP-Rule" id="MF_00163"/>
    </source>
</evidence>
<dbReference type="FunFam" id="3.90.45.10:FF:000003">
    <property type="entry name" value="Peptide deformylase"/>
    <property type="match status" value="1"/>
</dbReference>
<feature type="binding site" evidence="6">
    <location>
        <position position="167"/>
    </location>
    <ligand>
        <name>Fe cation</name>
        <dbReference type="ChEBI" id="CHEBI:24875"/>
    </ligand>
</feature>
<keyword evidence="4 6" id="KW-0648">Protein biosynthesis</keyword>
<evidence type="ECO:0000256" key="2">
    <source>
        <dbReference type="ARBA" id="ARBA00022723"/>
    </source>
</evidence>
<comment type="function">
    <text evidence="6">Removes the formyl group from the N-terminal Met of newly synthesized proteins. Requires at least a dipeptide for an efficient rate of reaction. N-terminal L-methionine is a prerequisite for activity but the enzyme has broad specificity at other positions.</text>
</comment>
<evidence type="ECO:0000256" key="5">
    <source>
        <dbReference type="ARBA" id="ARBA00023004"/>
    </source>
</evidence>
<evidence type="ECO:0000256" key="1">
    <source>
        <dbReference type="ARBA" id="ARBA00010759"/>
    </source>
</evidence>
<evidence type="ECO:0000313" key="8">
    <source>
        <dbReference type="Proteomes" id="UP000460221"/>
    </source>
</evidence>
<keyword evidence="5 6" id="KW-0408">Iron</keyword>
<dbReference type="Pfam" id="PF01327">
    <property type="entry name" value="Pep_deformylase"/>
    <property type="match status" value="1"/>
</dbReference>
<comment type="caution">
    <text evidence="7">The sequence shown here is derived from an EMBL/GenBank/DDBJ whole genome shotgun (WGS) entry which is preliminary data.</text>
</comment>
<dbReference type="Gene3D" id="3.90.45.10">
    <property type="entry name" value="Peptide deformylase"/>
    <property type="match status" value="1"/>
</dbReference>
<dbReference type="HAMAP" id="MF_00163">
    <property type="entry name" value="Pep_deformylase"/>
    <property type="match status" value="1"/>
</dbReference>
<sequence>MASLATRVERLLDGPRPLPIVQAGDPVLRTPARPYAEDPLEPGLLAALIAAMRETMLAAPGVGLAAPQVGLGVRIAVIEDTAAVPTSIALARERTPVPFRVLVDPSYEAVDDELVSFYEGCLSVAGYQAVVARSRAVRLRCTDEQGRAVDEELTGWPARIVAHEVDHLDGMLYLDRAVTRSLTSNENYLSRWATPVPDVAGQALGF</sequence>
<keyword evidence="3 6" id="KW-0378">Hydrolase</keyword>
<comment type="similarity">
    <text evidence="1 6">Belongs to the polypeptide deformylase family.</text>
</comment>
<reference evidence="7 8" key="1">
    <citation type="submission" date="2019-11" db="EMBL/GenBank/DDBJ databases">
        <authorList>
            <person name="Jiang L.-Q."/>
        </authorList>
    </citation>
    <scope>NUCLEOTIDE SEQUENCE [LARGE SCALE GENOMIC DNA]</scope>
    <source>
        <strain evidence="7 8">YIM 132087</strain>
    </source>
</reference>
<organism evidence="7 8">
    <name type="scientific">Nakamurella alba</name>
    <dbReference type="NCBI Taxonomy" id="2665158"/>
    <lineage>
        <taxon>Bacteria</taxon>
        <taxon>Bacillati</taxon>
        <taxon>Actinomycetota</taxon>
        <taxon>Actinomycetes</taxon>
        <taxon>Nakamurellales</taxon>
        <taxon>Nakamurellaceae</taxon>
        <taxon>Nakamurella</taxon>
    </lineage>
</organism>
<dbReference type="CDD" id="cd00487">
    <property type="entry name" value="Pep_deformylase"/>
    <property type="match status" value="1"/>
</dbReference>
<dbReference type="EMBL" id="WLYK01000018">
    <property type="protein sequence ID" value="MTD17316.1"/>
    <property type="molecule type" value="Genomic_DNA"/>
</dbReference>
<accession>A0A7K1FT32</accession>
<evidence type="ECO:0000313" key="7">
    <source>
        <dbReference type="EMBL" id="MTD17316.1"/>
    </source>
</evidence>
<feature type="binding site" evidence="6">
    <location>
        <position position="121"/>
    </location>
    <ligand>
        <name>Fe cation</name>
        <dbReference type="ChEBI" id="CHEBI:24875"/>
    </ligand>
</feature>
<dbReference type="PANTHER" id="PTHR10458:SF2">
    <property type="entry name" value="PEPTIDE DEFORMYLASE, MITOCHONDRIAL"/>
    <property type="match status" value="1"/>
</dbReference>
<dbReference type="GO" id="GO:0006412">
    <property type="term" value="P:translation"/>
    <property type="evidence" value="ECO:0007669"/>
    <property type="project" value="UniProtKB-UniRule"/>
</dbReference>
<protein>
    <recommendedName>
        <fullName evidence="6">Peptide deformylase</fullName>
        <shortName evidence="6">PDF</shortName>
        <ecNumber evidence="6">3.5.1.88</ecNumber>
    </recommendedName>
    <alternativeName>
        <fullName evidence="6">Polypeptide deformylase</fullName>
    </alternativeName>
</protein>
<feature type="active site" evidence="6">
    <location>
        <position position="164"/>
    </location>
</feature>
<comment type="catalytic activity">
    <reaction evidence="6">
        <text>N-terminal N-formyl-L-methionyl-[peptide] + H2O = N-terminal L-methionyl-[peptide] + formate</text>
        <dbReference type="Rhea" id="RHEA:24420"/>
        <dbReference type="Rhea" id="RHEA-COMP:10639"/>
        <dbReference type="Rhea" id="RHEA-COMP:10640"/>
        <dbReference type="ChEBI" id="CHEBI:15377"/>
        <dbReference type="ChEBI" id="CHEBI:15740"/>
        <dbReference type="ChEBI" id="CHEBI:49298"/>
        <dbReference type="ChEBI" id="CHEBI:64731"/>
        <dbReference type="EC" id="3.5.1.88"/>
    </reaction>
</comment>
<dbReference type="Proteomes" id="UP000460221">
    <property type="component" value="Unassembled WGS sequence"/>
</dbReference>
<comment type="cofactor">
    <cofactor evidence="6">
        <name>Fe(2+)</name>
        <dbReference type="ChEBI" id="CHEBI:29033"/>
    </cofactor>
    <text evidence="6">Binds 1 Fe(2+) ion.</text>
</comment>
<dbReference type="AlphaFoldDB" id="A0A7K1FT32"/>
<dbReference type="GO" id="GO:0042586">
    <property type="term" value="F:peptide deformylase activity"/>
    <property type="evidence" value="ECO:0007669"/>
    <property type="project" value="UniProtKB-UniRule"/>
</dbReference>
<feature type="binding site" evidence="6">
    <location>
        <position position="163"/>
    </location>
    <ligand>
        <name>Fe cation</name>
        <dbReference type="ChEBI" id="CHEBI:24875"/>
    </ligand>
</feature>
<dbReference type="EC" id="3.5.1.88" evidence="6"/>
<dbReference type="RefSeq" id="WP_154771314.1">
    <property type="nucleotide sequence ID" value="NZ_WLYK01000018.1"/>
</dbReference>
<dbReference type="PRINTS" id="PR01576">
    <property type="entry name" value="PDEFORMYLASE"/>
</dbReference>
<evidence type="ECO:0000256" key="3">
    <source>
        <dbReference type="ARBA" id="ARBA00022801"/>
    </source>
</evidence>
<evidence type="ECO:0000256" key="4">
    <source>
        <dbReference type="ARBA" id="ARBA00022917"/>
    </source>
</evidence>